<dbReference type="GO" id="GO:0003676">
    <property type="term" value="F:nucleic acid binding"/>
    <property type="evidence" value="ECO:0007669"/>
    <property type="project" value="InterPro"/>
</dbReference>
<sequence>MAWHDVTITRDDAEHVDARWKPCLGYNRDILGVLGKSTVVPTIYLGIQNGDLFVWKKTEASRRFALERAQQAAAGNSVDLGIFRKHLLHFNEWAAEFKRSRTSLEDDPREGRPKTATTPETIEKVLNIVLDDRRVKVYEMTEAVGISEERVRSILHEELGMRKLCARWVPHLLNADQKQMRKRHSQECLDRYKRDSTDFVRRFVTMDETWVQHYTPENKQQSKHVLTMGELRDLRYDLLDNPPYSPDLAPSYFLLFPNLKKFVSGKRFASNEEVERTVDEYFNSLPESHFREGIPMLKKRWTKCVEVKGDYVEK</sequence>
<dbReference type="PANTHER" id="PTHR46060">
    <property type="entry name" value="MARINER MOS1 TRANSPOSASE-LIKE PROTEIN"/>
    <property type="match status" value="1"/>
</dbReference>
<dbReference type="PANTHER" id="PTHR46060:SF1">
    <property type="entry name" value="MARINER MOS1 TRANSPOSASE-LIKE PROTEIN"/>
    <property type="match status" value="1"/>
</dbReference>
<gene>
    <name evidence="2" type="primary">LOC106746967</name>
</gene>
<dbReference type="InterPro" id="IPR052709">
    <property type="entry name" value="Transposase-MT_Hybrid"/>
</dbReference>
<dbReference type="GeneID" id="106746967"/>
<dbReference type="Proteomes" id="UP000515204">
    <property type="component" value="Unplaced"/>
</dbReference>
<accession>A0A6P3XYY5</accession>
<dbReference type="OrthoDB" id="6622399at2759"/>
<dbReference type="AlphaFoldDB" id="A0A6P3XYY5"/>
<dbReference type="Gene3D" id="3.30.420.10">
    <property type="entry name" value="Ribonuclease H-like superfamily/Ribonuclease H"/>
    <property type="match status" value="2"/>
</dbReference>
<dbReference type="KEGG" id="dqu:106746967"/>
<evidence type="ECO:0000313" key="1">
    <source>
        <dbReference type="Proteomes" id="UP000515204"/>
    </source>
</evidence>
<keyword evidence="1" id="KW-1185">Reference proteome</keyword>
<evidence type="ECO:0000313" key="2">
    <source>
        <dbReference type="RefSeq" id="XP_014483746.1"/>
    </source>
</evidence>
<reference evidence="2" key="1">
    <citation type="submission" date="2025-08" db="UniProtKB">
        <authorList>
            <consortium name="RefSeq"/>
        </authorList>
    </citation>
    <scope>IDENTIFICATION</scope>
</reference>
<name>A0A6P3XYY5_DINQU</name>
<protein>
    <submittedName>
        <fullName evidence="2">Uncharacterized protein LOC106746967</fullName>
    </submittedName>
</protein>
<organism evidence="1 2">
    <name type="scientific">Dinoponera quadriceps</name>
    <name type="common">South American ant</name>
    <dbReference type="NCBI Taxonomy" id="609295"/>
    <lineage>
        <taxon>Eukaryota</taxon>
        <taxon>Metazoa</taxon>
        <taxon>Ecdysozoa</taxon>
        <taxon>Arthropoda</taxon>
        <taxon>Hexapoda</taxon>
        <taxon>Insecta</taxon>
        <taxon>Pterygota</taxon>
        <taxon>Neoptera</taxon>
        <taxon>Endopterygota</taxon>
        <taxon>Hymenoptera</taxon>
        <taxon>Apocrita</taxon>
        <taxon>Aculeata</taxon>
        <taxon>Formicoidea</taxon>
        <taxon>Formicidae</taxon>
        <taxon>Ponerinae</taxon>
        <taxon>Ponerini</taxon>
        <taxon>Dinoponera</taxon>
    </lineage>
</organism>
<proteinExistence type="predicted"/>
<dbReference type="InterPro" id="IPR036397">
    <property type="entry name" value="RNaseH_sf"/>
</dbReference>
<dbReference type="RefSeq" id="XP_014483746.1">
    <property type="nucleotide sequence ID" value="XM_014628260.1"/>
</dbReference>